<dbReference type="Gene3D" id="2.60.40.10">
    <property type="entry name" value="Immunoglobulins"/>
    <property type="match status" value="1"/>
</dbReference>
<name>F6QBU2_HORSE</name>
<proteinExistence type="predicted"/>
<protein>
    <recommendedName>
        <fullName evidence="2">Ig-like domain-containing protein</fullName>
    </recommendedName>
</protein>
<dbReference type="FunFam" id="2.60.40.10:FF:001700">
    <property type="entry name" value="Immunoglobulin lambda variable 8-61"/>
    <property type="match status" value="1"/>
</dbReference>
<dbReference type="Bgee" id="ENSECAG00000005436">
    <property type="expression patterns" value="Expressed in leukocyte and 6 other cell types or tissues"/>
</dbReference>
<sequence>QAVVIQDPSFSVSLGGTVILTCGLSTGSVSTSNYPRWYQQTPGKAPRTLTYSTNNRPSGIPERFSGSISGNKAALTITGAQPEDEADYYCDLYVDRGVSTVM</sequence>
<dbReference type="InterPro" id="IPR050150">
    <property type="entry name" value="IgV_Light_Chain"/>
</dbReference>
<evidence type="ECO:0000313" key="4">
    <source>
        <dbReference type="Proteomes" id="UP000002281"/>
    </source>
</evidence>
<feature type="region of interest" description="Disordered" evidence="1">
    <location>
        <begin position="35"/>
        <end position="54"/>
    </location>
</feature>
<reference evidence="3" key="2">
    <citation type="submission" date="2025-08" db="UniProtKB">
        <authorList>
            <consortium name="Ensembl"/>
        </authorList>
    </citation>
    <scope>IDENTIFICATION</scope>
    <source>
        <strain evidence="3">Thoroughbred</strain>
    </source>
</reference>
<dbReference type="GeneTree" id="ENSGT00940000156298"/>
<dbReference type="GO" id="GO:0006955">
    <property type="term" value="P:immune response"/>
    <property type="evidence" value="ECO:0000318"/>
    <property type="project" value="GO_Central"/>
</dbReference>
<dbReference type="Pfam" id="PF07686">
    <property type="entry name" value="V-set"/>
    <property type="match status" value="1"/>
</dbReference>
<dbReference type="AlphaFoldDB" id="F6QBU2"/>
<reference evidence="3 4" key="1">
    <citation type="journal article" date="2009" name="Science">
        <title>Genome sequence, comparative analysis, and population genetics of the domestic horse.</title>
        <authorList>
            <consortium name="Broad Institute Genome Sequencing Platform"/>
            <consortium name="Broad Institute Whole Genome Assembly Team"/>
            <person name="Wade C.M."/>
            <person name="Giulotto E."/>
            <person name="Sigurdsson S."/>
            <person name="Zoli M."/>
            <person name="Gnerre S."/>
            <person name="Imsland F."/>
            <person name="Lear T.L."/>
            <person name="Adelson D.L."/>
            <person name="Bailey E."/>
            <person name="Bellone R.R."/>
            <person name="Bloecker H."/>
            <person name="Distl O."/>
            <person name="Edgar R.C."/>
            <person name="Garber M."/>
            <person name="Leeb T."/>
            <person name="Mauceli E."/>
            <person name="MacLeod J.N."/>
            <person name="Penedo M.C.T."/>
            <person name="Raison J.M."/>
            <person name="Sharpe T."/>
            <person name="Vogel J."/>
            <person name="Andersson L."/>
            <person name="Antczak D.F."/>
            <person name="Biagi T."/>
            <person name="Binns M.M."/>
            <person name="Chowdhary B.P."/>
            <person name="Coleman S.J."/>
            <person name="Della Valle G."/>
            <person name="Fryc S."/>
            <person name="Guerin G."/>
            <person name="Hasegawa T."/>
            <person name="Hill E.W."/>
            <person name="Jurka J."/>
            <person name="Kiialainen A."/>
            <person name="Lindgren G."/>
            <person name="Liu J."/>
            <person name="Magnani E."/>
            <person name="Mickelson J.R."/>
            <person name="Murray J."/>
            <person name="Nergadze S.G."/>
            <person name="Onofrio R."/>
            <person name="Pedroni S."/>
            <person name="Piras M.F."/>
            <person name="Raudsepp T."/>
            <person name="Rocchi M."/>
            <person name="Roeed K.H."/>
            <person name="Ryder O.A."/>
            <person name="Searle S."/>
            <person name="Skow L."/>
            <person name="Swinburne J.E."/>
            <person name="Syvaenen A.C."/>
            <person name="Tozaki T."/>
            <person name="Valberg S.J."/>
            <person name="Vaudin M."/>
            <person name="White J.R."/>
            <person name="Zody M.C."/>
            <person name="Lander E.S."/>
            <person name="Lindblad-Toh K."/>
        </authorList>
    </citation>
    <scope>NUCLEOTIDE SEQUENCE [LARGE SCALE GENOMIC DNA]</scope>
    <source>
        <strain evidence="3 4">Thoroughbred</strain>
    </source>
</reference>
<dbReference type="SMR" id="F6QBU2"/>
<dbReference type="InterPro" id="IPR003599">
    <property type="entry name" value="Ig_sub"/>
</dbReference>
<reference evidence="3" key="3">
    <citation type="submission" date="2025-09" db="UniProtKB">
        <authorList>
            <consortium name="Ensembl"/>
        </authorList>
    </citation>
    <scope>IDENTIFICATION</scope>
    <source>
        <strain evidence="3">Thoroughbred</strain>
    </source>
</reference>
<dbReference type="InterPro" id="IPR013106">
    <property type="entry name" value="Ig_V-set"/>
</dbReference>
<evidence type="ECO:0000259" key="2">
    <source>
        <dbReference type="PROSITE" id="PS50835"/>
    </source>
</evidence>
<dbReference type="HOGENOM" id="CLU_077975_4_0_1"/>
<dbReference type="PANTHER" id="PTHR23267">
    <property type="entry name" value="IMMUNOGLOBULIN LIGHT CHAIN"/>
    <property type="match status" value="1"/>
</dbReference>
<dbReference type="InterPro" id="IPR013783">
    <property type="entry name" value="Ig-like_fold"/>
</dbReference>
<dbReference type="SMART" id="SM00409">
    <property type="entry name" value="IG"/>
    <property type="match status" value="1"/>
</dbReference>
<dbReference type="GO" id="GO:0019814">
    <property type="term" value="C:immunoglobulin complex"/>
    <property type="evidence" value="ECO:0000318"/>
    <property type="project" value="GO_Central"/>
</dbReference>
<accession>F6QBU2</accession>
<evidence type="ECO:0000256" key="1">
    <source>
        <dbReference type="SAM" id="MobiDB-lite"/>
    </source>
</evidence>
<feature type="domain" description="Ig-like" evidence="2">
    <location>
        <begin position="1"/>
        <end position="90"/>
    </location>
</feature>
<dbReference type="SMART" id="SM00406">
    <property type="entry name" value="IGv"/>
    <property type="match status" value="1"/>
</dbReference>
<dbReference type="InterPro" id="IPR007110">
    <property type="entry name" value="Ig-like_dom"/>
</dbReference>
<evidence type="ECO:0000313" key="3">
    <source>
        <dbReference type="Ensembl" id="ENSECAP00000003776.2"/>
    </source>
</evidence>
<dbReference type="InParanoid" id="F6QBU2"/>
<keyword evidence="4" id="KW-1185">Reference proteome</keyword>
<dbReference type="PROSITE" id="PS50835">
    <property type="entry name" value="IG_LIKE"/>
    <property type="match status" value="1"/>
</dbReference>
<dbReference type="SUPFAM" id="SSF48726">
    <property type="entry name" value="Immunoglobulin"/>
    <property type="match status" value="1"/>
</dbReference>
<organism evidence="3 4">
    <name type="scientific">Equus caballus</name>
    <name type="common">Horse</name>
    <dbReference type="NCBI Taxonomy" id="9796"/>
    <lineage>
        <taxon>Eukaryota</taxon>
        <taxon>Metazoa</taxon>
        <taxon>Chordata</taxon>
        <taxon>Craniata</taxon>
        <taxon>Vertebrata</taxon>
        <taxon>Euteleostomi</taxon>
        <taxon>Mammalia</taxon>
        <taxon>Eutheria</taxon>
        <taxon>Laurasiatheria</taxon>
        <taxon>Perissodactyla</taxon>
        <taxon>Equidae</taxon>
        <taxon>Equus</taxon>
    </lineage>
</organism>
<dbReference type="InterPro" id="IPR036179">
    <property type="entry name" value="Ig-like_dom_sf"/>
</dbReference>
<dbReference type="OMA" id="PRWYQQT"/>
<dbReference type="Ensembl" id="ENSECAT00000005373.2">
    <property type="protein sequence ID" value="ENSECAP00000003776.2"/>
    <property type="gene ID" value="ENSECAG00000005436.2"/>
</dbReference>
<dbReference type="Proteomes" id="UP000002281">
    <property type="component" value="Chromosome 8"/>
</dbReference>